<reference evidence="2" key="1">
    <citation type="submission" date="2018-06" db="EMBL/GenBank/DDBJ databases">
        <authorList>
            <person name="Zhirakovskaya E."/>
        </authorList>
    </citation>
    <scope>NUCLEOTIDE SEQUENCE</scope>
</reference>
<organism evidence="2">
    <name type="scientific">hydrothermal vent metagenome</name>
    <dbReference type="NCBI Taxonomy" id="652676"/>
    <lineage>
        <taxon>unclassified sequences</taxon>
        <taxon>metagenomes</taxon>
        <taxon>ecological metagenomes</taxon>
    </lineage>
</organism>
<evidence type="ECO:0000259" key="1">
    <source>
        <dbReference type="Pfam" id="PF01850"/>
    </source>
</evidence>
<protein>
    <recommendedName>
        <fullName evidence="1">PIN domain-containing protein</fullName>
    </recommendedName>
</protein>
<feature type="domain" description="PIN" evidence="1">
    <location>
        <begin position="4"/>
        <end position="63"/>
    </location>
</feature>
<dbReference type="Gene3D" id="3.40.50.1010">
    <property type="entry name" value="5'-nuclease"/>
    <property type="match status" value="1"/>
</dbReference>
<dbReference type="Pfam" id="PF01850">
    <property type="entry name" value="PIN"/>
    <property type="match status" value="1"/>
</dbReference>
<evidence type="ECO:0000313" key="2">
    <source>
        <dbReference type="EMBL" id="VAW61405.1"/>
    </source>
</evidence>
<gene>
    <name evidence="2" type="ORF">MNBD_GAMMA11-2663</name>
</gene>
<dbReference type="EMBL" id="UOFG01000146">
    <property type="protein sequence ID" value="VAW61405.1"/>
    <property type="molecule type" value="Genomic_DNA"/>
</dbReference>
<proteinExistence type="predicted"/>
<accession>A0A3B0WZE6</accession>
<dbReference type="SUPFAM" id="SSF88723">
    <property type="entry name" value="PIN domain-like"/>
    <property type="match status" value="1"/>
</dbReference>
<sequence length="144" mass="16407">MISIDTNVLLRYLLQDDKEYSPKANRIVAGKNKILVTDVVLAETLWTLKGRKYKLSKDDLLLVLDGLFKEPGISFEDGKTVWRALHSFRSTCAVKAGSKKKDADFSDVLILEKSKYDCDRKNEIFKGMYSFDLAAQQVKDIKKP</sequence>
<dbReference type="InterPro" id="IPR002716">
    <property type="entry name" value="PIN_dom"/>
</dbReference>
<dbReference type="AlphaFoldDB" id="A0A3B0WZE6"/>
<dbReference type="InterPro" id="IPR029060">
    <property type="entry name" value="PIN-like_dom_sf"/>
</dbReference>
<name>A0A3B0WZE6_9ZZZZ</name>